<proteinExistence type="predicted"/>
<reference evidence="1 2" key="1">
    <citation type="submission" date="2016-10" db="EMBL/GenBank/DDBJ databases">
        <authorList>
            <person name="de Groot N.N."/>
        </authorList>
    </citation>
    <scope>NUCLEOTIDE SEQUENCE [LARGE SCALE GENOMIC DNA]</scope>
    <source>
        <strain evidence="1 2">DSM 44468</strain>
    </source>
</reference>
<organism evidence="1 2">
    <name type="scientific">Amycolatopsis sacchari</name>
    <dbReference type="NCBI Taxonomy" id="115433"/>
    <lineage>
        <taxon>Bacteria</taxon>
        <taxon>Bacillati</taxon>
        <taxon>Actinomycetota</taxon>
        <taxon>Actinomycetes</taxon>
        <taxon>Pseudonocardiales</taxon>
        <taxon>Pseudonocardiaceae</taxon>
        <taxon>Amycolatopsis</taxon>
    </lineage>
</organism>
<evidence type="ECO:0000313" key="1">
    <source>
        <dbReference type="EMBL" id="SFI98587.1"/>
    </source>
</evidence>
<evidence type="ECO:0000313" key="2">
    <source>
        <dbReference type="Proteomes" id="UP000199025"/>
    </source>
</evidence>
<accession>A0A1I3MNL1</accession>
<protein>
    <submittedName>
        <fullName evidence="1">Uncharacterized protein</fullName>
    </submittedName>
</protein>
<dbReference type="AlphaFoldDB" id="A0A1I3MNL1"/>
<dbReference type="EMBL" id="FORP01000002">
    <property type="protein sequence ID" value="SFI98587.1"/>
    <property type="molecule type" value="Genomic_DNA"/>
</dbReference>
<sequence>MDVSPNGGAEATAATTFAARAQEATRHLYRQTSGLDGQGGIGSTAEVSEVLASLRLLAENVGRSLPELGAWLEQRMCSGDLPPRGFDAITRSVFDAASALARAQNLIMQLGQELGAAEVASRELLA</sequence>
<dbReference type="Proteomes" id="UP000199025">
    <property type="component" value="Unassembled WGS sequence"/>
</dbReference>
<name>A0A1I3MNL1_9PSEU</name>
<keyword evidence="2" id="KW-1185">Reference proteome</keyword>
<gene>
    <name evidence="1" type="ORF">SAMN05421835_102410</name>
</gene>
<dbReference type="STRING" id="115433.SAMN05421835_102410"/>
<dbReference type="RefSeq" id="WP_091504710.1">
    <property type="nucleotide sequence ID" value="NZ_CBDQZW010000007.1"/>
</dbReference>
<dbReference type="OrthoDB" id="3626248at2"/>